<feature type="domain" description="HTH cro/C1-type" evidence="1">
    <location>
        <begin position="18"/>
        <end position="71"/>
    </location>
</feature>
<dbReference type="Gene3D" id="1.10.260.40">
    <property type="entry name" value="lambda repressor-like DNA-binding domains"/>
    <property type="match status" value="1"/>
</dbReference>
<dbReference type="EMBL" id="VCKW01000215">
    <property type="protein sequence ID" value="TMQ91377.1"/>
    <property type="molecule type" value="Genomic_DNA"/>
</dbReference>
<dbReference type="OrthoDB" id="3466567at2"/>
<dbReference type="RefSeq" id="WP_138648802.1">
    <property type="nucleotide sequence ID" value="NZ_VCKW01000215.1"/>
</dbReference>
<dbReference type="CDD" id="cd00093">
    <property type="entry name" value="HTH_XRE"/>
    <property type="match status" value="1"/>
</dbReference>
<dbReference type="InterPro" id="IPR010982">
    <property type="entry name" value="Lambda_DNA-bd_dom_sf"/>
</dbReference>
<evidence type="ECO:0000313" key="3">
    <source>
        <dbReference type="Proteomes" id="UP000309174"/>
    </source>
</evidence>
<dbReference type="Pfam" id="PF19054">
    <property type="entry name" value="DUF5753"/>
    <property type="match status" value="1"/>
</dbReference>
<protein>
    <submittedName>
        <fullName evidence="2">Helix-turn-helix transcriptional regulator</fullName>
    </submittedName>
</protein>
<dbReference type="InterPro" id="IPR043917">
    <property type="entry name" value="DUF5753"/>
</dbReference>
<dbReference type="Proteomes" id="UP000309174">
    <property type="component" value="Unassembled WGS sequence"/>
</dbReference>
<dbReference type="GO" id="GO:0003677">
    <property type="term" value="F:DNA binding"/>
    <property type="evidence" value="ECO:0007669"/>
    <property type="project" value="InterPro"/>
</dbReference>
<evidence type="ECO:0000313" key="2">
    <source>
        <dbReference type="EMBL" id="TMQ91377.1"/>
    </source>
</evidence>
<dbReference type="SUPFAM" id="SSF47413">
    <property type="entry name" value="lambda repressor-like DNA-binding domains"/>
    <property type="match status" value="1"/>
</dbReference>
<comment type="caution">
    <text evidence="2">The sequence shown here is derived from an EMBL/GenBank/DDBJ whole genome shotgun (WGS) entry which is preliminary data.</text>
</comment>
<proteinExistence type="predicted"/>
<reference evidence="2 3" key="1">
    <citation type="submission" date="2019-05" db="EMBL/GenBank/DDBJ databases">
        <title>Draft genome sequence of Actinomadura sp. 14C53.</title>
        <authorList>
            <person name="Saricaoglu S."/>
            <person name="Isik K."/>
        </authorList>
    </citation>
    <scope>NUCLEOTIDE SEQUENCE [LARGE SCALE GENOMIC DNA]</scope>
    <source>
        <strain evidence="2 3">14C53</strain>
    </source>
</reference>
<dbReference type="PROSITE" id="PS50943">
    <property type="entry name" value="HTH_CROC1"/>
    <property type="match status" value="1"/>
</dbReference>
<dbReference type="AlphaFoldDB" id="A0A5C4J4N1"/>
<organism evidence="2 3">
    <name type="scientific">Actinomadura soli</name>
    <dbReference type="NCBI Taxonomy" id="2508997"/>
    <lineage>
        <taxon>Bacteria</taxon>
        <taxon>Bacillati</taxon>
        <taxon>Actinomycetota</taxon>
        <taxon>Actinomycetes</taxon>
        <taxon>Streptosporangiales</taxon>
        <taxon>Thermomonosporaceae</taxon>
        <taxon>Actinomadura</taxon>
    </lineage>
</organism>
<gene>
    <name evidence="2" type="ORF">ETD83_31260</name>
</gene>
<name>A0A5C4J4N1_9ACTN</name>
<evidence type="ECO:0000259" key="1">
    <source>
        <dbReference type="PROSITE" id="PS50943"/>
    </source>
</evidence>
<accession>A0A5C4J4N1</accession>
<keyword evidence="3" id="KW-1185">Reference proteome</keyword>
<dbReference type="InterPro" id="IPR001387">
    <property type="entry name" value="Cro/C1-type_HTH"/>
</dbReference>
<sequence length="267" mass="29979">MPEIDPMASALDFYLFHMKRLRDASGLSQEALGAKVGYTGKLIGLVETKKRRPNIKLSAGMDELFGIEKFFEAMLPRIAEEAGLPPGFWEYVEEEARASQIRMYNQNYIPGLLQTEDYARAVVRAGRRPDKVDELVSTRMERQEILRREVPPNVVVLLEEGVLRKMAGSLEVTRQQLVHLIKLIQEPNISIYVIPERAQVFPESSFTVLSFDSEPDLGYEESVGGRGRLLEAGYQVTELGVGFELIRESALTAADSEALIRSLMESG</sequence>